<evidence type="ECO:0000313" key="2">
    <source>
        <dbReference type="EMBL" id="KAG0488099.1"/>
    </source>
</evidence>
<keyword evidence="3" id="KW-1185">Reference proteome</keyword>
<name>A0A835RFN0_VANPL</name>
<protein>
    <submittedName>
        <fullName evidence="2">Uncharacterized protein</fullName>
    </submittedName>
</protein>
<sequence length="67" mass="7586">MARGCGLRTRRLSDAQRLVGRAPKHQIKIRQPNPPTTTRVDSVSNLNRLRRETASPRHGPHTSPHDE</sequence>
<gene>
    <name evidence="2" type="ORF">HPP92_006910</name>
</gene>
<dbReference type="AlphaFoldDB" id="A0A835RFN0"/>
<dbReference type="EMBL" id="JADCNL010000003">
    <property type="protein sequence ID" value="KAG0488099.1"/>
    <property type="molecule type" value="Genomic_DNA"/>
</dbReference>
<dbReference type="Proteomes" id="UP000636800">
    <property type="component" value="Chromosome 3"/>
</dbReference>
<accession>A0A835RFN0</accession>
<feature type="region of interest" description="Disordered" evidence="1">
    <location>
        <begin position="1"/>
        <end position="67"/>
    </location>
</feature>
<proteinExistence type="predicted"/>
<evidence type="ECO:0000313" key="3">
    <source>
        <dbReference type="Proteomes" id="UP000636800"/>
    </source>
</evidence>
<reference evidence="2 3" key="1">
    <citation type="journal article" date="2020" name="Nat. Food">
        <title>A phased Vanilla planifolia genome enables genetic improvement of flavour and production.</title>
        <authorList>
            <person name="Hasing T."/>
            <person name="Tang H."/>
            <person name="Brym M."/>
            <person name="Khazi F."/>
            <person name="Huang T."/>
            <person name="Chambers A.H."/>
        </authorList>
    </citation>
    <scope>NUCLEOTIDE SEQUENCE [LARGE SCALE GENOMIC DNA]</scope>
    <source>
        <tissue evidence="2">Leaf</tissue>
    </source>
</reference>
<comment type="caution">
    <text evidence="2">The sequence shown here is derived from an EMBL/GenBank/DDBJ whole genome shotgun (WGS) entry which is preliminary data.</text>
</comment>
<feature type="compositionally biased region" description="Polar residues" evidence="1">
    <location>
        <begin position="36"/>
        <end position="47"/>
    </location>
</feature>
<organism evidence="2 3">
    <name type="scientific">Vanilla planifolia</name>
    <name type="common">Vanilla</name>
    <dbReference type="NCBI Taxonomy" id="51239"/>
    <lineage>
        <taxon>Eukaryota</taxon>
        <taxon>Viridiplantae</taxon>
        <taxon>Streptophyta</taxon>
        <taxon>Embryophyta</taxon>
        <taxon>Tracheophyta</taxon>
        <taxon>Spermatophyta</taxon>
        <taxon>Magnoliopsida</taxon>
        <taxon>Liliopsida</taxon>
        <taxon>Asparagales</taxon>
        <taxon>Orchidaceae</taxon>
        <taxon>Vanilloideae</taxon>
        <taxon>Vanilleae</taxon>
        <taxon>Vanilla</taxon>
    </lineage>
</organism>
<evidence type="ECO:0000256" key="1">
    <source>
        <dbReference type="SAM" id="MobiDB-lite"/>
    </source>
</evidence>